<evidence type="ECO:0000256" key="7">
    <source>
        <dbReference type="PROSITE-ProRule" id="PRU10141"/>
    </source>
</evidence>
<dbReference type="Gene3D" id="3.40.1000.10">
    <property type="entry name" value="Mog1/PsbP, alpha/beta/alpha sandwich"/>
    <property type="match status" value="1"/>
</dbReference>
<evidence type="ECO:0000256" key="2">
    <source>
        <dbReference type="ARBA" id="ARBA00022527"/>
    </source>
</evidence>
<gene>
    <name evidence="11" type="ORF">B1H19_25050</name>
</gene>
<keyword evidence="5 11" id="KW-0418">Kinase</keyword>
<dbReference type="PANTHER" id="PTHR43289:SF6">
    <property type="entry name" value="SERINE_THREONINE-PROTEIN KINASE NEKL-3"/>
    <property type="match status" value="1"/>
</dbReference>
<evidence type="ECO:0000256" key="1">
    <source>
        <dbReference type="ARBA" id="ARBA00012513"/>
    </source>
</evidence>
<dbReference type="InterPro" id="IPR000719">
    <property type="entry name" value="Prot_kinase_dom"/>
</dbReference>
<dbReference type="InterPro" id="IPR011009">
    <property type="entry name" value="Kinase-like_dom_sf"/>
</dbReference>
<dbReference type="SMART" id="SM00220">
    <property type="entry name" value="S_TKc"/>
    <property type="match status" value="1"/>
</dbReference>
<feature type="domain" description="Protein kinase" evidence="10">
    <location>
        <begin position="17"/>
        <end position="275"/>
    </location>
</feature>
<feature type="compositionally biased region" description="Pro residues" evidence="8">
    <location>
        <begin position="408"/>
        <end position="418"/>
    </location>
</feature>
<feature type="binding site" evidence="7">
    <location>
        <position position="46"/>
    </location>
    <ligand>
        <name>ATP</name>
        <dbReference type="ChEBI" id="CHEBI:30616"/>
    </ligand>
</feature>
<dbReference type="InterPro" id="IPR017441">
    <property type="entry name" value="Protein_kinase_ATP_BS"/>
</dbReference>
<dbReference type="Gene3D" id="3.30.200.20">
    <property type="entry name" value="Phosphorylase Kinase, domain 1"/>
    <property type="match status" value="1"/>
</dbReference>
<feature type="region of interest" description="Disordered" evidence="8">
    <location>
        <begin position="300"/>
        <end position="351"/>
    </location>
</feature>
<evidence type="ECO:0000256" key="5">
    <source>
        <dbReference type="ARBA" id="ARBA00022777"/>
    </source>
</evidence>
<dbReference type="AlphaFoldDB" id="A0A1V0TVM4"/>
<name>A0A1V0TVM4_9ACTN</name>
<evidence type="ECO:0000256" key="3">
    <source>
        <dbReference type="ARBA" id="ARBA00022679"/>
    </source>
</evidence>
<dbReference type="PROSITE" id="PS50011">
    <property type="entry name" value="PROTEIN_KINASE_DOM"/>
    <property type="match status" value="1"/>
</dbReference>
<dbReference type="KEGG" id="sgv:B1H19_25050"/>
<keyword evidence="12" id="KW-1185">Reference proteome</keyword>
<keyword evidence="9" id="KW-0812">Transmembrane</keyword>
<sequence length="566" mass="60523">MTEAASVDEGRLVAGRYRLVERIGRGGMGTVWRARDELLGRQVAVKRLHVSPQLDQDELATRYERTTREAQAAARINHPNVVGVHDVVDDAGLPCIVMEYVPSSTLGDAIKEEAQASRSLSPREAARIGRGMIAALRAAHSAGVLHRDVKPGNVLLGEDGRVVLTDFGIAVASGTSTLTKTGELVGSIDYLAPERVKGGTPGPASDLWALGATLYQAVEGRPPFRKTTAVETAYSIAMDPLEPPRNAGALTSLIEALLAKEPEDRPSAEVVEQALRAAESEVETALLGRGALYPGDATADRAVGGSGHGATTAADRTRLSTRQASWSPEDASPTGSTAVPDAPTGAVVRPPTGRRRAVVWGVVSALAVMALAGGVLYVTGQLDSSKDQASDNPPAHQGASAKPKPKPRPTPAKLPPTPAGYHRVTEKALGVSFPVPDGWRRLSKPPNEVDYIDPTGLVNLKISVLDFASPDQVQHFEQVEQQFQANQAKDGHSYERMRLQETTFRGEPAAIWELRFQGSVREFRAADLGFGREGSNEYAIYVSAPDAKWAQYQPVFTAVRDGFSYK</sequence>
<dbReference type="PROSITE" id="PS00107">
    <property type="entry name" value="PROTEIN_KINASE_ATP"/>
    <property type="match status" value="1"/>
</dbReference>
<keyword evidence="6 7" id="KW-0067">ATP-binding</keyword>
<evidence type="ECO:0000256" key="6">
    <source>
        <dbReference type="ARBA" id="ARBA00022840"/>
    </source>
</evidence>
<keyword evidence="3" id="KW-0808">Transferase</keyword>
<evidence type="ECO:0000259" key="10">
    <source>
        <dbReference type="PROSITE" id="PS50011"/>
    </source>
</evidence>
<evidence type="ECO:0000256" key="4">
    <source>
        <dbReference type="ARBA" id="ARBA00022741"/>
    </source>
</evidence>
<keyword evidence="9" id="KW-0472">Membrane</keyword>
<keyword evidence="9" id="KW-1133">Transmembrane helix</keyword>
<dbReference type="InterPro" id="IPR008271">
    <property type="entry name" value="Ser/Thr_kinase_AS"/>
</dbReference>
<accession>A0A1V0TVM4</accession>
<dbReference type="EMBL" id="CP020569">
    <property type="protein sequence ID" value="ARF57006.1"/>
    <property type="molecule type" value="Genomic_DNA"/>
</dbReference>
<dbReference type="GO" id="GO:0005524">
    <property type="term" value="F:ATP binding"/>
    <property type="evidence" value="ECO:0007669"/>
    <property type="project" value="UniProtKB-UniRule"/>
</dbReference>
<evidence type="ECO:0000313" key="12">
    <source>
        <dbReference type="Proteomes" id="UP000192726"/>
    </source>
</evidence>
<feature type="transmembrane region" description="Helical" evidence="9">
    <location>
        <begin position="357"/>
        <end position="378"/>
    </location>
</feature>
<organism evidence="11 12">
    <name type="scientific">Streptomyces gilvosporeus</name>
    <dbReference type="NCBI Taxonomy" id="553510"/>
    <lineage>
        <taxon>Bacteria</taxon>
        <taxon>Bacillati</taxon>
        <taxon>Actinomycetota</taxon>
        <taxon>Actinomycetes</taxon>
        <taxon>Kitasatosporales</taxon>
        <taxon>Streptomycetaceae</taxon>
        <taxon>Streptomyces</taxon>
    </lineage>
</organism>
<dbReference type="Proteomes" id="UP000192726">
    <property type="component" value="Chromosome"/>
</dbReference>
<protein>
    <recommendedName>
        <fullName evidence="1">non-specific serine/threonine protein kinase</fullName>
        <ecNumber evidence="1">2.7.11.1</ecNumber>
    </recommendedName>
</protein>
<reference evidence="11 12" key="1">
    <citation type="submission" date="2017-04" db="EMBL/GenBank/DDBJ databases">
        <title>Complete Genome Sequence of Streptomyces gilvosporeus F607, a Capable Producer of Natamycin.</title>
        <authorList>
            <person name="Zong G."/>
            <person name="Zhong C."/>
            <person name="Fu J."/>
            <person name="Qin R."/>
            <person name="Cao G."/>
        </authorList>
    </citation>
    <scope>NUCLEOTIDE SEQUENCE [LARGE SCALE GENOMIC DNA]</scope>
    <source>
        <strain evidence="11 12">F607</strain>
    </source>
</reference>
<feature type="region of interest" description="Disordered" evidence="8">
    <location>
        <begin position="384"/>
        <end position="420"/>
    </location>
</feature>
<dbReference type="OrthoDB" id="9762169at2"/>
<dbReference type="PROSITE" id="PS00108">
    <property type="entry name" value="PROTEIN_KINASE_ST"/>
    <property type="match status" value="1"/>
</dbReference>
<dbReference type="SUPFAM" id="SSF56112">
    <property type="entry name" value="Protein kinase-like (PK-like)"/>
    <property type="match status" value="1"/>
</dbReference>
<evidence type="ECO:0000256" key="9">
    <source>
        <dbReference type="SAM" id="Phobius"/>
    </source>
</evidence>
<dbReference type="CDD" id="cd14014">
    <property type="entry name" value="STKc_PknB_like"/>
    <property type="match status" value="1"/>
</dbReference>
<dbReference type="Pfam" id="PF00069">
    <property type="entry name" value="Pkinase"/>
    <property type="match status" value="1"/>
</dbReference>
<keyword evidence="2 11" id="KW-0723">Serine/threonine-protein kinase</keyword>
<dbReference type="STRING" id="553510.B1H19_25050"/>
<dbReference type="EC" id="2.7.11.1" evidence="1"/>
<keyword evidence="4 7" id="KW-0547">Nucleotide-binding</keyword>
<evidence type="ECO:0000256" key="8">
    <source>
        <dbReference type="SAM" id="MobiDB-lite"/>
    </source>
</evidence>
<dbReference type="RefSeq" id="WP_083107022.1">
    <property type="nucleotide sequence ID" value="NZ_CP020569.1"/>
</dbReference>
<dbReference type="PANTHER" id="PTHR43289">
    <property type="entry name" value="MITOGEN-ACTIVATED PROTEIN KINASE KINASE KINASE 20-RELATED"/>
    <property type="match status" value="1"/>
</dbReference>
<proteinExistence type="predicted"/>
<dbReference type="GO" id="GO:0004674">
    <property type="term" value="F:protein serine/threonine kinase activity"/>
    <property type="evidence" value="ECO:0007669"/>
    <property type="project" value="UniProtKB-KW"/>
</dbReference>
<dbReference type="Gene3D" id="1.10.510.10">
    <property type="entry name" value="Transferase(Phosphotransferase) domain 1"/>
    <property type="match status" value="1"/>
</dbReference>
<evidence type="ECO:0000313" key="11">
    <source>
        <dbReference type="EMBL" id="ARF57006.1"/>
    </source>
</evidence>